<keyword evidence="1" id="KW-0285">Flavoprotein</keyword>
<dbReference type="STRING" id="68895.RR42_s2319"/>
<keyword evidence="5" id="KW-1185">Reference proteome</keyword>
<reference evidence="4 5" key="1">
    <citation type="journal article" date="2015" name="Genome Announc.">
        <title>Complete Genome Sequence of Cupriavidus basilensis 4G11, Isolated from the Oak Ridge Field Research Center Site.</title>
        <authorList>
            <person name="Ray J."/>
            <person name="Waters R.J."/>
            <person name="Skerker J.M."/>
            <person name="Kuehl J.V."/>
            <person name="Price M.N."/>
            <person name="Huang J."/>
            <person name="Chakraborty R."/>
            <person name="Arkin A.P."/>
            <person name="Deutschbauer A."/>
        </authorList>
    </citation>
    <scope>NUCLEOTIDE SEQUENCE [LARGE SCALE GENOMIC DNA]</scope>
    <source>
        <strain evidence="4">4G11</strain>
    </source>
</reference>
<proteinExistence type="predicted"/>
<accession>A0A0C4YTA3</accession>
<dbReference type="InterPro" id="IPR051799">
    <property type="entry name" value="NADH_flavin_oxidoreductase"/>
</dbReference>
<feature type="domain" description="NADH:flavin oxidoreductase/NADH oxidase N-terminal" evidence="3">
    <location>
        <begin position="6"/>
        <end position="253"/>
    </location>
</feature>
<dbReference type="AlphaFoldDB" id="A0A0C4YTA3"/>
<evidence type="ECO:0000259" key="3">
    <source>
        <dbReference type="Pfam" id="PF00724"/>
    </source>
</evidence>
<protein>
    <submittedName>
        <fullName evidence="4">NADH:flavin oxidoreductase, Old Yellow Enzyme family</fullName>
    </submittedName>
</protein>
<evidence type="ECO:0000313" key="5">
    <source>
        <dbReference type="Proteomes" id="UP000031843"/>
    </source>
</evidence>
<evidence type="ECO:0000256" key="2">
    <source>
        <dbReference type="ARBA" id="ARBA00023002"/>
    </source>
</evidence>
<dbReference type="EMBL" id="CP010537">
    <property type="protein sequence ID" value="AJG23901.1"/>
    <property type="molecule type" value="Genomic_DNA"/>
</dbReference>
<evidence type="ECO:0000256" key="1">
    <source>
        <dbReference type="ARBA" id="ARBA00022630"/>
    </source>
</evidence>
<dbReference type="InterPro" id="IPR001155">
    <property type="entry name" value="OxRdtase_FMN_N"/>
</dbReference>
<sequence length="396" mass="42041">MSARAFTPLRLAGVTLPNRFIKAATFEGRAPAGEPSAALADFHAGIARGGAALTTVAYCAVAPGARTFDDQIVVGEAAMPGLRRLAHGVHAAGGRVSAQLAHAGAFSRLKRPFGERSRGPSVTLNDYGLLAGEPIAGAMRSSHIEQVVAHYAASASLLKAAGFDALEIHMGHGYLLSQFISPATNRRTDEYGGSLARRMRLPLRVLAAVREAVGGDMALLAKLNLDDGLPNGVHVGDSVEACRLLAAGGIDAIELSGGFVSRSPMYLFRGQSPLPDMIRNERSRLYRFFFRLAGPSLFASQPFAPLYFLDQARRVRDAVEIPLIYLGGVTSGEDVSRVLDQEGFDAVALGRPLLHDAHFVERLRADDRHASGCTHCNRCVALLDAPGGVRCPLAQG</sequence>
<dbReference type="Proteomes" id="UP000031843">
    <property type="component" value="Chromosome secondary"/>
</dbReference>
<dbReference type="RefSeq" id="WP_043355869.1">
    <property type="nucleotide sequence ID" value="NZ_CP010537.1"/>
</dbReference>
<dbReference type="InterPro" id="IPR013785">
    <property type="entry name" value="Aldolase_TIM"/>
</dbReference>
<dbReference type="KEGG" id="cbw:RR42_s2319"/>
<dbReference type="PANTHER" id="PTHR43656">
    <property type="entry name" value="BINDING OXIDOREDUCTASE, PUTATIVE (AFU_ORTHOLOGUE AFUA_2G08260)-RELATED"/>
    <property type="match status" value="1"/>
</dbReference>
<dbReference type="SUPFAM" id="SSF51395">
    <property type="entry name" value="FMN-linked oxidoreductases"/>
    <property type="match status" value="1"/>
</dbReference>
<dbReference type="GO" id="GO:0010181">
    <property type="term" value="F:FMN binding"/>
    <property type="evidence" value="ECO:0007669"/>
    <property type="project" value="InterPro"/>
</dbReference>
<dbReference type="GO" id="GO:0016491">
    <property type="term" value="F:oxidoreductase activity"/>
    <property type="evidence" value="ECO:0007669"/>
    <property type="project" value="UniProtKB-KW"/>
</dbReference>
<gene>
    <name evidence="4" type="ORF">RR42_s2319</name>
</gene>
<dbReference type="Gene3D" id="3.20.20.70">
    <property type="entry name" value="Aldolase class I"/>
    <property type="match status" value="1"/>
</dbReference>
<dbReference type="Pfam" id="PF00724">
    <property type="entry name" value="Oxidored_FMN"/>
    <property type="match status" value="1"/>
</dbReference>
<dbReference type="OrthoDB" id="8521686at2"/>
<dbReference type="PANTHER" id="PTHR43656:SF2">
    <property type="entry name" value="BINDING OXIDOREDUCTASE, PUTATIVE (AFU_ORTHOLOGUE AFUA_2G08260)-RELATED"/>
    <property type="match status" value="1"/>
</dbReference>
<evidence type="ECO:0000313" key="4">
    <source>
        <dbReference type="EMBL" id="AJG23901.1"/>
    </source>
</evidence>
<name>A0A0C4YTA3_9BURK</name>
<dbReference type="CDD" id="cd02803">
    <property type="entry name" value="OYE_like_FMN_family"/>
    <property type="match status" value="1"/>
</dbReference>
<organism evidence="4 5">
    <name type="scientific">Cupriavidus basilensis</name>
    <dbReference type="NCBI Taxonomy" id="68895"/>
    <lineage>
        <taxon>Bacteria</taxon>
        <taxon>Pseudomonadati</taxon>
        <taxon>Pseudomonadota</taxon>
        <taxon>Betaproteobacteria</taxon>
        <taxon>Burkholderiales</taxon>
        <taxon>Burkholderiaceae</taxon>
        <taxon>Cupriavidus</taxon>
    </lineage>
</organism>
<keyword evidence="2" id="KW-0560">Oxidoreductase</keyword>